<dbReference type="Gene3D" id="2.130.10.10">
    <property type="entry name" value="YVTN repeat-like/Quinoprotein amine dehydrogenase"/>
    <property type="match status" value="2"/>
</dbReference>
<dbReference type="KEGG" id="fbm:MQE35_13750"/>
<keyword evidence="1" id="KW-0812">Transmembrane</keyword>
<dbReference type="InterPro" id="IPR011123">
    <property type="entry name" value="Y_Y_Y"/>
</dbReference>
<feature type="domain" description="HTH luxR-type" evidence="2">
    <location>
        <begin position="876"/>
        <end position="933"/>
    </location>
</feature>
<reference evidence="3" key="1">
    <citation type="submission" date="2022-03" db="EMBL/GenBank/DDBJ databases">
        <title>Description of Abyssus ytuae gen. nov., sp. nov., a novel member of the family Flavobacteriaceae isolated from the sediment of Mariana Trench.</title>
        <authorList>
            <person name="Zhang J."/>
            <person name="Xu X."/>
        </authorList>
    </citation>
    <scope>NUCLEOTIDE SEQUENCE</scope>
    <source>
        <strain evidence="3">MT3330</strain>
    </source>
</reference>
<dbReference type="GO" id="GO:0003677">
    <property type="term" value="F:DNA binding"/>
    <property type="evidence" value="ECO:0007669"/>
    <property type="project" value="InterPro"/>
</dbReference>
<evidence type="ECO:0000256" key="1">
    <source>
        <dbReference type="SAM" id="Phobius"/>
    </source>
</evidence>
<dbReference type="RefSeq" id="WP_255842034.1">
    <property type="nucleotide sequence ID" value="NZ_CP094358.1"/>
</dbReference>
<dbReference type="SUPFAM" id="SSF46894">
    <property type="entry name" value="C-terminal effector domain of the bipartite response regulators"/>
    <property type="match status" value="1"/>
</dbReference>
<dbReference type="InterPro" id="IPR013783">
    <property type="entry name" value="Ig-like_fold"/>
</dbReference>
<dbReference type="Pfam" id="PF07495">
    <property type="entry name" value="Y_Y_Y"/>
    <property type="match status" value="1"/>
</dbReference>
<keyword evidence="4" id="KW-1185">Reference proteome</keyword>
<evidence type="ECO:0000259" key="2">
    <source>
        <dbReference type="SMART" id="SM00421"/>
    </source>
</evidence>
<dbReference type="InterPro" id="IPR036388">
    <property type="entry name" value="WH-like_DNA-bd_sf"/>
</dbReference>
<protein>
    <submittedName>
        <fullName evidence="3">LuxR C-terminal-related transcriptional regulator</fullName>
    </submittedName>
</protein>
<sequence length="937" mass="109251">MNKIASFLYFIFFSLFGYNQELPPVINFSPENYKAGNQNWKIDQDKDFKIFTANNDGLLEYNGSEWKLHPSPNETIIRSVKVIDHRIYVGCYMEFGYFSKDSTGLLNYTSISQSFKDKILDDEHFWNIIEFDSWVIFQSLNQIFIYNTTDSSIALISPHKTISKIFKVNNSIFFFVPEDGLYEIVNGKSILFLKDDIISNLYIVDMYSYKTGYLLLTENDGFYTYLNNKLSKWNIEANQFLNKNTIYSATQLKSGGYALGSISNGLVILDNKGKIKYKISHSEGLFNNTILSVFEDKENNIWLGLDNGISCLNLQSPFKNYNDYKGTLGTVYATAAFEGYLYLGTNQGLFSKPVNSSEDFSLIKDTNGQVWTLFEYANTLFCGHNLGTFTIKNNKAEHISTFPGTWYFRTLDKYPDLLIQGNYMGLGILQQKNGKWEFSHKIEGFDYSSKHFEILKEEPLTVYVSHEYRGIYKLEIDSSLNSVKHLKYINKPEKSRYSSLVKFDNQILYAFKNGIYTLKKNDSIFVKNTLLSKLFEDNKYKTGKLIADKSGKLWIFTNNNIYYITKQKFDNDYKIQNIPIEYDLIKSVSGFDNINYLGNEKFLMGSTNGYLTIDLGIDNKKNYNISIDQIKVNSVNSHDSIVSLKNHGRFLHKKNNITFKYFIPEYNKFLKSNYQYTLEGFHDKWSNWSTQSYVSFENLPFGDYTFKVAGKVGDIKTNNIASYSFTIQRPWYLSNMAIFIYSVILLSTGILINYLYKRYYRKQRERIMRINQKKLEYQKINSEKEIIRLKNEQLVSDVESKNRELAVSTMSLIKKNEFLIQIRDLLKEKNKNNAAGLNHIIKAINKDVDEEDTWNFFKEAFNNADKDFLKKIKEVHPSLTPNDLRLCAYLRLNLSSKEIAPLLNISVRSVEIKRYRLRKKMNLDHEKSLVEYILDLQ</sequence>
<proteinExistence type="predicted"/>
<dbReference type="InterPro" id="IPR015943">
    <property type="entry name" value="WD40/YVTN_repeat-like_dom_sf"/>
</dbReference>
<dbReference type="InterPro" id="IPR000792">
    <property type="entry name" value="Tscrpt_reg_LuxR_C"/>
</dbReference>
<dbReference type="AlphaFoldDB" id="A0A9E7CST7"/>
<keyword evidence="1" id="KW-1133">Transmembrane helix</keyword>
<dbReference type="Proteomes" id="UP000831290">
    <property type="component" value="Chromosome"/>
</dbReference>
<dbReference type="SMART" id="SM00421">
    <property type="entry name" value="HTH_LUXR"/>
    <property type="match status" value="1"/>
</dbReference>
<evidence type="ECO:0000313" key="4">
    <source>
        <dbReference type="Proteomes" id="UP000831290"/>
    </source>
</evidence>
<organism evidence="3 4">
    <name type="scientific">Abyssalbus ytuae</name>
    <dbReference type="NCBI Taxonomy" id="2926907"/>
    <lineage>
        <taxon>Bacteria</taxon>
        <taxon>Pseudomonadati</taxon>
        <taxon>Bacteroidota</taxon>
        <taxon>Flavobacteriia</taxon>
        <taxon>Flavobacteriales</taxon>
        <taxon>Flavobacteriaceae</taxon>
        <taxon>Abyssalbus</taxon>
    </lineage>
</organism>
<feature type="transmembrane region" description="Helical" evidence="1">
    <location>
        <begin position="731"/>
        <end position="756"/>
    </location>
</feature>
<dbReference type="GO" id="GO:0006355">
    <property type="term" value="P:regulation of DNA-templated transcription"/>
    <property type="evidence" value="ECO:0007669"/>
    <property type="project" value="InterPro"/>
</dbReference>
<gene>
    <name evidence="3" type="ORF">MQE35_13750</name>
</gene>
<dbReference type="InterPro" id="IPR016032">
    <property type="entry name" value="Sig_transdc_resp-reg_C-effctor"/>
</dbReference>
<dbReference type="EMBL" id="CP094358">
    <property type="protein sequence ID" value="UOB16796.1"/>
    <property type="molecule type" value="Genomic_DNA"/>
</dbReference>
<name>A0A9E7CST7_9FLAO</name>
<dbReference type="Pfam" id="PF07494">
    <property type="entry name" value="Reg_prop"/>
    <property type="match status" value="1"/>
</dbReference>
<evidence type="ECO:0000313" key="3">
    <source>
        <dbReference type="EMBL" id="UOB16796.1"/>
    </source>
</evidence>
<dbReference type="Gene3D" id="1.10.10.10">
    <property type="entry name" value="Winged helix-like DNA-binding domain superfamily/Winged helix DNA-binding domain"/>
    <property type="match status" value="1"/>
</dbReference>
<accession>A0A9E7CST7</accession>
<keyword evidence="1" id="KW-0472">Membrane</keyword>
<dbReference type="InterPro" id="IPR011110">
    <property type="entry name" value="Reg_prop"/>
</dbReference>
<dbReference type="Gene3D" id="2.60.40.10">
    <property type="entry name" value="Immunoglobulins"/>
    <property type="match status" value="1"/>
</dbReference>